<dbReference type="GO" id="GO:0008320">
    <property type="term" value="F:protein transmembrane transporter activity"/>
    <property type="evidence" value="ECO:0007669"/>
    <property type="project" value="UniProtKB-UniRule"/>
</dbReference>
<dbReference type="GO" id="GO:0043952">
    <property type="term" value="P:protein transport by the Sec complex"/>
    <property type="evidence" value="ECO:0007669"/>
    <property type="project" value="UniProtKB-UniRule"/>
</dbReference>
<dbReference type="InterPro" id="IPR001901">
    <property type="entry name" value="Translocase_SecE/Sec61-g"/>
</dbReference>
<protein>
    <recommendedName>
        <fullName evidence="9">Protein translocase subunit SecE</fullName>
    </recommendedName>
</protein>
<evidence type="ECO:0000256" key="1">
    <source>
        <dbReference type="ARBA" id="ARBA00004370"/>
    </source>
</evidence>
<comment type="caution">
    <text evidence="10">The sequence shown here is derived from an EMBL/GenBank/DDBJ whole genome shotgun (WGS) entry which is preliminary data.</text>
</comment>
<evidence type="ECO:0000256" key="8">
    <source>
        <dbReference type="ARBA" id="ARBA00023136"/>
    </source>
</evidence>
<comment type="subcellular location">
    <subcellularLocation>
        <location evidence="9">Cell membrane</location>
        <topology evidence="9">Single-pass membrane protein</topology>
    </subcellularLocation>
    <subcellularLocation>
        <location evidence="1">Membrane</location>
    </subcellularLocation>
</comment>
<dbReference type="AlphaFoldDB" id="A0A1F6FF89"/>
<dbReference type="HAMAP" id="MF_00422">
    <property type="entry name" value="SecE"/>
    <property type="match status" value="1"/>
</dbReference>
<dbReference type="InterPro" id="IPR005807">
    <property type="entry name" value="SecE_bac"/>
</dbReference>
<comment type="function">
    <text evidence="9">Essential subunit of the Sec protein translocation channel SecYEG. Clamps together the 2 halves of SecY. May contact the channel plug during translocation.</text>
</comment>
<feature type="transmembrane region" description="Helical" evidence="9">
    <location>
        <begin position="26"/>
        <end position="51"/>
    </location>
</feature>
<reference evidence="10 11" key="1">
    <citation type="journal article" date="2016" name="Nat. Commun.">
        <title>Thousands of microbial genomes shed light on interconnected biogeochemical processes in an aquifer system.</title>
        <authorList>
            <person name="Anantharaman K."/>
            <person name="Brown C.T."/>
            <person name="Hug L.A."/>
            <person name="Sharon I."/>
            <person name="Castelle C.J."/>
            <person name="Probst A.J."/>
            <person name="Thomas B.C."/>
            <person name="Singh A."/>
            <person name="Wilkins M.J."/>
            <person name="Karaoz U."/>
            <person name="Brodie E.L."/>
            <person name="Williams K.H."/>
            <person name="Hubbard S.S."/>
            <person name="Banfield J.F."/>
        </authorList>
    </citation>
    <scope>NUCLEOTIDE SEQUENCE [LARGE SCALE GENOMIC DNA]</scope>
</reference>
<dbReference type="PANTHER" id="PTHR33910">
    <property type="entry name" value="PROTEIN TRANSLOCASE SUBUNIT SECE"/>
    <property type="match status" value="1"/>
</dbReference>
<comment type="similarity">
    <text evidence="9">Belongs to the SecE/SEC61-gamma family.</text>
</comment>
<keyword evidence="7 9" id="KW-0811">Translocation</keyword>
<dbReference type="NCBIfam" id="TIGR00964">
    <property type="entry name" value="secE_bact"/>
    <property type="match status" value="1"/>
</dbReference>
<proteinExistence type="inferred from homology"/>
<keyword evidence="4 9" id="KW-0812">Transmembrane</keyword>
<dbReference type="GO" id="GO:0009306">
    <property type="term" value="P:protein secretion"/>
    <property type="evidence" value="ECO:0007669"/>
    <property type="project" value="UniProtKB-UniRule"/>
</dbReference>
<dbReference type="Proteomes" id="UP000177325">
    <property type="component" value="Unassembled WGS sequence"/>
</dbReference>
<dbReference type="Pfam" id="PF00584">
    <property type="entry name" value="SecE"/>
    <property type="match status" value="1"/>
</dbReference>
<comment type="subunit">
    <text evidence="9">Component of the Sec protein translocase complex. Heterotrimer consisting of SecY, SecE and SecG subunits. The heterotrimers can form oligomers, although 1 heterotrimer is thought to be able to translocate proteins. Interacts with the ribosome. Interacts with SecDF, and other proteins may be involved. Interacts with SecA.</text>
</comment>
<sequence length="62" mass="7130">MSNLSNYFRATAAEMKQVSWPTQRQAFLYTILVIVISVFVSLFLGAFDFVFAQGVDFIINRF</sequence>
<evidence type="ECO:0000256" key="6">
    <source>
        <dbReference type="ARBA" id="ARBA00022989"/>
    </source>
</evidence>
<dbReference type="GO" id="GO:0005886">
    <property type="term" value="C:plasma membrane"/>
    <property type="evidence" value="ECO:0007669"/>
    <property type="project" value="UniProtKB-SubCell"/>
</dbReference>
<keyword evidence="5 9" id="KW-0653">Protein transport</keyword>
<evidence type="ECO:0000256" key="9">
    <source>
        <dbReference type="HAMAP-Rule" id="MF_00422"/>
    </source>
</evidence>
<organism evidence="10 11">
    <name type="scientific">Candidatus Kaiserbacteria bacterium RIFCSPLOWO2_12_FULL_45_26</name>
    <dbReference type="NCBI Taxonomy" id="1798525"/>
    <lineage>
        <taxon>Bacteria</taxon>
        <taxon>Candidatus Kaiseribacteriota</taxon>
    </lineage>
</organism>
<keyword evidence="2 9" id="KW-0813">Transport</keyword>
<accession>A0A1F6FF89</accession>
<evidence type="ECO:0000256" key="4">
    <source>
        <dbReference type="ARBA" id="ARBA00022692"/>
    </source>
</evidence>
<keyword evidence="3 9" id="KW-1003">Cell membrane</keyword>
<evidence type="ECO:0000256" key="2">
    <source>
        <dbReference type="ARBA" id="ARBA00022448"/>
    </source>
</evidence>
<dbReference type="GO" id="GO:0006605">
    <property type="term" value="P:protein targeting"/>
    <property type="evidence" value="ECO:0007669"/>
    <property type="project" value="UniProtKB-UniRule"/>
</dbReference>
<evidence type="ECO:0000313" key="11">
    <source>
        <dbReference type="Proteomes" id="UP000177325"/>
    </source>
</evidence>
<dbReference type="STRING" id="1798525.A3G90_00320"/>
<gene>
    <name evidence="9" type="primary">secE</name>
    <name evidence="10" type="ORF">A3G90_00320</name>
</gene>
<keyword evidence="8 9" id="KW-0472">Membrane</keyword>
<dbReference type="PANTHER" id="PTHR33910:SF1">
    <property type="entry name" value="PROTEIN TRANSLOCASE SUBUNIT SECE"/>
    <property type="match status" value="1"/>
</dbReference>
<evidence type="ECO:0000313" key="10">
    <source>
        <dbReference type="EMBL" id="OGG84527.1"/>
    </source>
</evidence>
<dbReference type="InterPro" id="IPR038379">
    <property type="entry name" value="SecE_sf"/>
</dbReference>
<name>A0A1F6FF89_9BACT</name>
<evidence type="ECO:0000256" key="5">
    <source>
        <dbReference type="ARBA" id="ARBA00022927"/>
    </source>
</evidence>
<dbReference type="EMBL" id="MFMM01000001">
    <property type="protein sequence ID" value="OGG84527.1"/>
    <property type="molecule type" value="Genomic_DNA"/>
</dbReference>
<dbReference type="Gene3D" id="1.20.5.1030">
    <property type="entry name" value="Preprotein translocase secy subunit"/>
    <property type="match status" value="1"/>
</dbReference>
<dbReference type="GO" id="GO:0065002">
    <property type="term" value="P:intracellular protein transmembrane transport"/>
    <property type="evidence" value="ECO:0007669"/>
    <property type="project" value="UniProtKB-UniRule"/>
</dbReference>
<evidence type="ECO:0000256" key="3">
    <source>
        <dbReference type="ARBA" id="ARBA00022475"/>
    </source>
</evidence>
<keyword evidence="6 9" id="KW-1133">Transmembrane helix</keyword>
<evidence type="ECO:0000256" key="7">
    <source>
        <dbReference type="ARBA" id="ARBA00023010"/>
    </source>
</evidence>